<proteinExistence type="predicted"/>
<evidence type="ECO:0000313" key="2">
    <source>
        <dbReference type="Proteomes" id="UP000017184"/>
    </source>
</evidence>
<dbReference type="Proteomes" id="UP000017184">
    <property type="component" value="Chromosome"/>
</dbReference>
<reference evidence="1 2" key="1">
    <citation type="journal article" date="2013" name="Genome Biol.">
        <title>Genomic analysis reveals key aspects of prokaryotic symbiosis in the phototrophic consortium "Chlorochromatium aggregatum".</title>
        <authorList>
            <person name="Liu Z."/>
            <person name="Muller J."/>
            <person name="Li T."/>
            <person name="Alvey R.M."/>
            <person name="Vogl K."/>
            <person name="Frigaard N.U."/>
            <person name="Rockwell N.C."/>
            <person name="Boyd E.S."/>
            <person name="Tomsho L.P."/>
            <person name="Schuster S.C."/>
            <person name="Henke P."/>
            <person name="Rohde M."/>
            <person name="Overmann J."/>
            <person name="Bryant D.A."/>
        </authorList>
    </citation>
    <scope>NUCLEOTIDE SEQUENCE [LARGE SCALE GENOMIC DNA]</scope>
    <source>
        <strain evidence="1">CR</strain>
    </source>
</reference>
<sequence length="77" mass="8642">MTDGCVPSTDLYNMGVRCGTVTLSIVKGAVVLPRCRLDRRVAQIERKRYPAPSGDYARAIPSTVKYRQARKALTRWT</sequence>
<evidence type="ECO:0000313" key="1">
    <source>
        <dbReference type="EMBL" id="AGX88694.1"/>
    </source>
</evidence>
<name>U5NEV2_9BURK</name>
<keyword evidence="2" id="KW-1185">Reference proteome</keyword>
<organism evidence="1 2">
    <name type="scientific">Candidatus Symbiobacter mobilis CR</name>
    <dbReference type="NCBI Taxonomy" id="946483"/>
    <lineage>
        <taxon>Bacteria</taxon>
        <taxon>Pseudomonadati</taxon>
        <taxon>Pseudomonadota</taxon>
        <taxon>Betaproteobacteria</taxon>
        <taxon>Burkholderiales</taxon>
        <taxon>Comamonadaceae</taxon>
    </lineage>
</organism>
<gene>
    <name evidence="1" type="ORF">Cenrod_2644</name>
</gene>
<dbReference type="KEGG" id="cbx:Cenrod_2644"/>
<accession>U5NEV2</accession>
<dbReference type="AlphaFoldDB" id="U5NEV2"/>
<dbReference type="EMBL" id="CP004885">
    <property type="protein sequence ID" value="AGX88694.1"/>
    <property type="molecule type" value="Genomic_DNA"/>
</dbReference>
<dbReference type="HOGENOM" id="CLU_2631648_0_0_4"/>
<protein>
    <submittedName>
        <fullName evidence="1">Uncharacterized protein</fullName>
    </submittedName>
</protein>